<accession>A0AAE1G0R7</accession>
<dbReference type="InterPro" id="IPR029418">
    <property type="entry name" value="MTBP_C"/>
</dbReference>
<protein>
    <submittedName>
        <fullName evidence="4">Uncharacterized protein</fullName>
    </submittedName>
</protein>
<evidence type="ECO:0000259" key="3">
    <source>
        <dbReference type="Pfam" id="PF14920"/>
    </source>
</evidence>
<dbReference type="PANTHER" id="PTHR14382">
    <property type="entry name" value="MDM2-BINDING PROTEIN"/>
    <property type="match status" value="1"/>
</dbReference>
<evidence type="ECO:0000259" key="2">
    <source>
        <dbReference type="Pfam" id="PF14918"/>
    </source>
</evidence>
<keyword evidence="5" id="KW-1185">Reference proteome</keyword>
<feature type="compositionally biased region" description="Basic residues" evidence="1">
    <location>
        <begin position="692"/>
        <end position="709"/>
    </location>
</feature>
<proteinExistence type="predicted"/>
<dbReference type="EMBL" id="JAWQEG010001039">
    <property type="protein sequence ID" value="KAK3882991.1"/>
    <property type="molecule type" value="Genomic_DNA"/>
</dbReference>
<evidence type="ECO:0000313" key="5">
    <source>
        <dbReference type="Proteomes" id="UP001286313"/>
    </source>
</evidence>
<feature type="compositionally biased region" description="Basic and acidic residues" evidence="1">
    <location>
        <begin position="638"/>
        <end position="655"/>
    </location>
</feature>
<evidence type="ECO:0000313" key="4">
    <source>
        <dbReference type="EMBL" id="KAK3882991.1"/>
    </source>
</evidence>
<dbReference type="Proteomes" id="UP001286313">
    <property type="component" value="Unassembled WGS sequence"/>
</dbReference>
<dbReference type="InterPro" id="IPR029421">
    <property type="entry name" value="MTBP_N"/>
</dbReference>
<dbReference type="GO" id="GO:0007089">
    <property type="term" value="P:traversing start control point of mitotic cell cycle"/>
    <property type="evidence" value="ECO:0007669"/>
    <property type="project" value="TreeGrafter"/>
</dbReference>
<dbReference type="GO" id="GO:0031396">
    <property type="term" value="P:regulation of protein ubiquitination"/>
    <property type="evidence" value="ECO:0007669"/>
    <property type="project" value="InterPro"/>
</dbReference>
<gene>
    <name evidence="4" type="ORF">Pcinc_012663</name>
</gene>
<feature type="region of interest" description="Disordered" evidence="1">
    <location>
        <begin position="633"/>
        <end position="755"/>
    </location>
</feature>
<name>A0AAE1G0R7_PETCI</name>
<comment type="caution">
    <text evidence="4">The sequence shown here is derived from an EMBL/GenBank/DDBJ whole genome shotgun (WGS) entry which is preliminary data.</text>
</comment>
<dbReference type="AlphaFoldDB" id="A0AAE1G0R7"/>
<dbReference type="PANTHER" id="PTHR14382:SF1">
    <property type="entry name" value="MDM2-BINDING PROTEIN"/>
    <property type="match status" value="1"/>
</dbReference>
<dbReference type="InterPro" id="IPR039061">
    <property type="entry name" value="MTBP"/>
</dbReference>
<dbReference type="GO" id="GO:0034501">
    <property type="term" value="P:protein localization to kinetochore"/>
    <property type="evidence" value="ECO:0007669"/>
    <property type="project" value="TreeGrafter"/>
</dbReference>
<feature type="domain" description="MDN2-binding protein C-terminal" evidence="3">
    <location>
        <begin position="570"/>
        <end position="825"/>
    </location>
</feature>
<reference evidence="4" key="1">
    <citation type="submission" date="2023-10" db="EMBL/GenBank/DDBJ databases">
        <title>Genome assemblies of two species of porcelain crab, Petrolisthes cinctipes and Petrolisthes manimaculis (Anomura: Porcellanidae).</title>
        <authorList>
            <person name="Angst P."/>
        </authorList>
    </citation>
    <scope>NUCLEOTIDE SEQUENCE</scope>
    <source>
        <strain evidence="4">PB745_01</strain>
        <tissue evidence="4">Gill</tissue>
    </source>
</reference>
<feature type="domain" description="DM2" evidence="2">
    <location>
        <begin position="87"/>
        <end position="220"/>
    </location>
</feature>
<dbReference type="Pfam" id="PF14920">
    <property type="entry name" value="MTBP_C"/>
    <property type="match status" value="1"/>
</dbReference>
<sequence length="834" mass="93731">MEKILLYISTEQSNQYLYDELETATRIIREECEISRCASHLVRIATAAVRQEETSGDRTEETTITSLWLDLSMQEPLKEFYDKHRDNVQQKATNQDDNVFRYNDYFLLAESLHKFADDLQDVGNYLIYLIWCVDKYSPNPSEVPEFYGALRRIQQWNFGGLYITCKDMEVVKEWPDFLPLHITTSSSEILESILSTFWRGHLTLCEEGTEDTIIIPECVVHCTRGQPALGTNAKQDALYFLPTAEVVTDFDIGTLPWVYLRHGAVYTITPAQFIDEEEQDEAATLIDMFTAQAGIATLIRLHYSPLPPVLEGVRSLSTEEWKRTHAEGHFDLIPSLQFKGYHLTLNLIILSEGAQSGKGLMVALQSPTACGEDVMKFISKANNIQNCCNKEEENRVLELLKETPHLSSLHMAALSHLSFTLPKKIQSGLNHAGCPVNQLDEQAKREVEGAASNELLQSLLLIPAPPYCLPSLKYPVIPETAVSSTEWPEYLALVKSDADMQKATQSRRNSGDLLGGLAPPPPSDAILTLDAGHLTKLFTKSGQPIEKIRRKMIKHTSTGQYPFKVKSSLEKVKLFAWPEALYAQHHGIDYNVNERYEKFIEMCNQVKNRYIRQETAATCTIFQDKDAAYVTVASHKPTSKDGTKPDTSKPQEAKKTTSGSMKAKGVSTGEDVENVSLRSGHSARLVQAATRRSPRKHPSKPGRPKRSPKKAGSEQPRRNTSLADIMKPSDLLQPAQTRGASVRANAETKRVPKPADLSDVHKQKLRVAVVEALEKEGMKMKATLFKVCFKKLFTVCRPFALDVIGQGSTSKNLEKIARAHVKQVIEFERRKNRK</sequence>
<dbReference type="GO" id="GO:0000776">
    <property type="term" value="C:kinetochore"/>
    <property type="evidence" value="ECO:0007669"/>
    <property type="project" value="TreeGrafter"/>
</dbReference>
<evidence type="ECO:0000256" key="1">
    <source>
        <dbReference type="SAM" id="MobiDB-lite"/>
    </source>
</evidence>
<organism evidence="4 5">
    <name type="scientific">Petrolisthes cinctipes</name>
    <name type="common">Flat porcelain crab</name>
    <dbReference type="NCBI Taxonomy" id="88211"/>
    <lineage>
        <taxon>Eukaryota</taxon>
        <taxon>Metazoa</taxon>
        <taxon>Ecdysozoa</taxon>
        <taxon>Arthropoda</taxon>
        <taxon>Crustacea</taxon>
        <taxon>Multicrustacea</taxon>
        <taxon>Malacostraca</taxon>
        <taxon>Eumalacostraca</taxon>
        <taxon>Eucarida</taxon>
        <taxon>Decapoda</taxon>
        <taxon>Pleocyemata</taxon>
        <taxon>Anomura</taxon>
        <taxon>Galatheoidea</taxon>
        <taxon>Porcellanidae</taxon>
        <taxon>Petrolisthes</taxon>
    </lineage>
</organism>
<dbReference type="Pfam" id="PF14918">
    <property type="entry name" value="MTBP_N"/>
    <property type="match status" value="1"/>
</dbReference>